<protein>
    <submittedName>
        <fullName evidence="1">Mu-like prophage Flumu G protein</fullName>
    </submittedName>
</protein>
<dbReference type="PATRIC" id="fig|1244869.3.peg.2379"/>
<dbReference type="EMBL" id="AONQ01000028">
    <property type="protein sequence ID" value="EME69718.1"/>
    <property type="molecule type" value="Genomic_DNA"/>
</dbReference>
<dbReference type="RefSeq" id="WP_008617693.1">
    <property type="nucleotide sequence ID" value="NZ_AONQ01000028.1"/>
</dbReference>
<evidence type="ECO:0000313" key="2">
    <source>
        <dbReference type="Proteomes" id="UP000011744"/>
    </source>
</evidence>
<keyword evidence="2" id="KW-1185">Reference proteome</keyword>
<gene>
    <name evidence="1" type="ORF">H261_11809</name>
</gene>
<dbReference type="Pfam" id="PF05069">
    <property type="entry name" value="Phage_tail_S"/>
    <property type="match status" value="1"/>
</dbReference>
<dbReference type="OrthoDB" id="2081253at2"/>
<organism evidence="1 2">
    <name type="scientific">Paramagnetospirillum caucaseum</name>
    <dbReference type="NCBI Taxonomy" id="1244869"/>
    <lineage>
        <taxon>Bacteria</taxon>
        <taxon>Pseudomonadati</taxon>
        <taxon>Pseudomonadota</taxon>
        <taxon>Alphaproteobacteria</taxon>
        <taxon>Rhodospirillales</taxon>
        <taxon>Magnetospirillaceae</taxon>
        <taxon>Paramagnetospirillum</taxon>
    </lineage>
</organism>
<reference evidence="1 2" key="1">
    <citation type="journal article" date="2014" name="Genome Announc.">
        <title>Draft Genome Sequence of Magnetospirillum sp. Strain SO-1, a Freshwater Magnetotactic Bacterium Isolated from the Ol'khovka River, Russia.</title>
        <authorList>
            <person name="Grouzdev D.S."/>
            <person name="Dziuba M.V."/>
            <person name="Sukhacheva M.S."/>
            <person name="Mardanov A.V."/>
            <person name="Beletskiy A.V."/>
            <person name="Kuznetsov B.B."/>
            <person name="Skryabin K.G."/>
        </authorList>
    </citation>
    <scope>NUCLEOTIDE SEQUENCE [LARGE SCALE GENOMIC DNA]</scope>
    <source>
        <strain evidence="1 2">SO-1</strain>
    </source>
</reference>
<proteinExistence type="predicted"/>
<dbReference type="Proteomes" id="UP000011744">
    <property type="component" value="Unassembled WGS sequence"/>
</dbReference>
<sequence>MSGASLVSDFSGLARVQALLRQVGERLADPKPLLTDIGAALVTSTRNRFDTQSGPDGRRWAPHSADTVISRLGGTKRVYTQKMRFRKGTQARMGNLRILFAEGHLRNSMTFRASRTGVEIGTSLAYGAIHQFGGRAGRGKKVSIPARPYLGLSAADEQMIEGLAQAYLREVLP</sequence>
<comment type="caution">
    <text evidence="1">The sequence shown here is derived from an EMBL/GenBank/DDBJ whole genome shotgun (WGS) entry which is preliminary data.</text>
</comment>
<dbReference type="InterPro" id="IPR006522">
    <property type="entry name" value="Phage_virion_morphogenesis"/>
</dbReference>
<dbReference type="NCBIfam" id="TIGR01635">
    <property type="entry name" value="tail_comp_S"/>
    <property type="match status" value="1"/>
</dbReference>
<dbReference type="AlphaFoldDB" id="M3AAC8"/>
<accession>M3AAC8</accession>
<evidence type="ECO:0000313" key="1">
    <source>
        <dbReference type="EMBL" id="EME69718.1"/>
    </source>
</evidence>
<dbReference type="eggNOG" id="COG5005">
    <property type="taxonomic scope" value="Bacteria"/>
</dbReference>
<dbReference type="STRING" id="1244869.H261_11809"/>
<name>M3AAC8_9PROT</name>